<dbReference type="InterPro" id="IPR036291">
    <property type="entry name" value="NAD(P)-bd_dom_sf"/>
</dbReference>
<sequence length="170" mass="17965">MAHSHRAVTDPSPLRPAPAVNVIGPGQAPSYLVPTLCRRILAAQREGRPVIRVGNADIVRDFVGIGDVVAGLTRIMDGGEPGRAYHLCTETGTSVAALVALLGRLTGVTLDARSDRSRHRPNDAGSLIGRNARAEAELGWRARTPLTETLAAVLVEARSGWSEPGEVQPV</sequence>
<evidence type="ECO:0000256" key="1">
    <source>
        <dbReference type="SAM" id="MobiDB-lite"/>
    </source>
</evidence>
<feature type="domain" description="NAD(P)-binding" evidence="2">
    <location>
        <begin position="21"/>
        <end position="151"/>
    </location>
</feature>
<dbReference type="Pfam" id="PF16363">
    <property type="entry name" value="GDP_Man_Dehyd"/>
    <property type="match status" value="1"/>
</dbReference>
<dbReference type="Gene3D" id="3.40.50.720">
    <property type="entry name" value="NAD(P)-binding Rossmann-like Domain"/>
    <property type="match status" value="1"/>
</dbReference>
<dbReference type="Proteomes" id="UP000681340">
    <property type="component" value="Unassembled WGS sequence"/>
</dbReference>
<accession>A0A919SP21</accession>
<dbReference type="PANTHER" id="PTHR43000">
    <property type="entry name" value="DTDP-D-GLUCOSE 4,6-DEHYDRATASE-RELATED"/>
    <property type="match status" value="1"/>
</dbReference>
<reference evidence="3" key="1">
    <citation type="submission" date="2021-03" db="EMBL/GenBank/DDBJ databases">
        <title>Whole genome shotgun sequence of Actinoplanes auranticolor NBRC 12245.</title>
        <authorList>
            <person name="Komaki H."/>
            <person name="Tamura T."/>
        </authorList>
    </citation>
    <scope>NUCLEOTIDE SEQUENCE</scope>
    <source>
        <strain evidence="3">NBRC 12245</strain>
    </source>
</reference>
<evidence type="ECO:0000313" key="3">
    <source>
        <dbReference type="EMBL" id="GIM76365.1"/>
    </source>
</evidence>
<dbReference type="AlphaFoldDB" id="A0A919SP21"/>
<dbReference type="SUPFAM" id="SSF51735">
    <property type="entry name" value="NAD(P)-binding Rossmann-fold domains"/>
    <property type="match status" value="1"/>
</dbReference>
<comment type="caution">
    <text evidence="3">The sequence shown here is derived from an EMBL/GenBank/DDBJ whole genome shotgun (WGS) entry which is preliminary data.</text>
</comment>
<dbReference type="Gene3D" id="3.90.25.10">
    <property type="entry name" value="UDP-galactose 4-epimerase, domain 1"/>
    <property type="match status" value="1"/>
</dbReference>
<gene>
    <name evidence="3" type="ORF">Aau02nite_70490</name>
</gene>
<keyword evidence="4" id="KW-1185">Reference proteome</keyword>
<protein>
    <recommendedName>
        <fullName evidence="2">NAD(P)-binding domain-containing protein</fullName>
    </recommendedName>
</protein>
<dbReference type="InterPro" id="IPR016040">
    <property type="entry name" value="NAD(P)-bd_dom"/>
</dbReference>
<evidence type="ECO:0000259" key="2">
    <source>
        <dbReference type="Pfam" id="PF16363"/>
    </source>
</evidence>
<evidence type="ECO:0000313" key="4">
    <source>
        <dbReference type="Proteomes" id="UP000681340"/>
    </source>
</evidence>
<proteinExistence type="predicted"/>
<dbReference type="EMBL" id="BOQL01000062">
    <property type="protein sequence ID" value="GIM76365.1"/>
    <property type="molecule type" value="Genomic_DNA"/>
</dbReference>
<name>A0A919SP21_9ACTN</name>
<organism evidence="3 4">
    <name type="scientific">Actinoplanes auranticolor</name>
    <dbReference type="NCBI Taxonomy" id="47988"/>
    <lineage>
        <taxon>Bacteria</taxon>
        <taxon>Bacillati</taxon>
        <taxon>Actinomycetota</taxon>
        <taxon>Actinomycetes</taxon>
        <taxon>Micromonosporales</taxon>
        <taxon>Micromonosporaceae</taxon>
        <taxon>Actinoplanes</taxon>
    </lineage>
</organism>
<feature type="region of interest" description="Disordered" evidence="1">
    <location>
        <begin position="1"/>
        <end position="20"/>
    </location>
</feature>